<dbReference type="Gene3D" id="3.40.50.720">
    <property type="entry name" value="NAD(P)-binding Rossmann-like Domain"/>
    <property type="match status" value="1"/>
</dbReference>
<dbReference type="FunFam" id="3.40.50.720:FF:000121">
    <property type="entry name" value="Prostaglandin reductase 2"/>
    <property type="match status" value="1"/>
</dbReference>
<dbReference type="Proteomes" id="UP000799757">
    <property type="component" value="Unassembled WGS sequence"/>
</dbReference>
<dbReference type="Pfam" id="PF16884">
    <property type="entry name" value="ADH_N_2"/>
    <property type="match status" value="1"/>
</dbReference>
<dbReference type="CDD" id="cd05288">
    <property type="entry name" value="PGDH"/>
    <property type="match status" value="1"/>
</dbReference>
<dbReference type="InterPro" id="IPR036291">
    <property type="entry name" value="NAD(P)-bd_dom_sf"/>
</dbReference>
<dbReference type="PANTHER" id="PTHR43205:SF7">
    <property type="entry name" value="PROSTAGLANDIN REDUCTASE 1"/>
    <property type="match status" value="1"/>
</dbReference>
<dbReference type="Pfam" id="PF00107">
    <property type="entry name" value="ADH_zinc_N"/>
    <property type="match status" value="1"/>
</dbReference>
<accession>A0A6A6X3P3</accession>
<organism evidence="3 4">
    <name type="scientific">Melanomma pulvis-pyrius CBS 109.77</name>
    <dbReference type="NCBI Taxonomy" id="1314802"/>
    <lineage>
        <taxon>Eukaryota</taxon>
        <taxon>Fungi</taxon>
        <taxon>Dikarya</taxon>
        <taxon>Ascomycota</taxon>
        <taxon>Pezizomycotina</taxon>
        <taxon>Dothideomycetes</taxon>
        <taxon>Pleosporomycetidae</taxon>
        <taxon>Pleosporales</taxon>
        <taxon>Melanommataceae</taxon>
        <taxon>Melanomma</taxon>
    </lineage>
</organism>
<protein>
    <submittedName>
        <fullName evidence="3">NAD(P)-binding protein</fullName>
    </submittedName>
</protein>
<proteinExistence type="predicted"/>
<sequence>MVSNTGLIFKKVPVASPVIGAHFSIETREFDLAAEPPEGCFIVKNIYLSFDPYQRGCMREPDAATWAPPFMPGHPLICGAVSTVLKSTVPGFQSGDLVWGMFGAEEYFLVPPFLIPMARKLDNPLGLDPILYTGALGTSGLSAYASLYEFGKPEKGQTIYISAASGGVGQIVGQLAKMEGLTVIGSVGSDEKLDFIVGELGFDAAFNYKKESVADALQRLAPGGLDIYYDNVGGETLDAALAAMKDFGRIIGCGMISQYNLPQEEKYGLKNMMNLFLKRLTLQGFIISDPEFVGKYAVDFFTKMSVWLKDGKIKTKESVTVGIENAAMCYLGMFTGDNFGKTVLKIADLK</sequence>
<evidence type="ECO:0000259" key="2">
    <source>
        <dbReference type="SMART" id="SM00829"/>
    </source>
</evidence>
<dbReference type="PANTHER" id="PTHR43205">
    <property type="entry name" value="PROSTAGLANDIN REDUCTASE"/>
    <property type="match status" value="1"/>
</dbReference>
<evidence type="ECO:0000313" key="4">
    <source>
        <dbReference type="Proteomes" id="UP000799757"/>
    </source>
</evidence>
<dbReference type="SUPFAM" id="SSF51735">
    <property type="entry name" value="NAD(P)-binding Rossmann-fold domains"/>
    <property type="match status" value="1"/>
</dbReference>
<reference evidence="3" key="1">
    <citation type="journal article" date="2020" name="Stud. Mycol.">
        <title>101 Dothideomycetes genomes: a test case for predicting lifestyles and emergence of pathogens.</title>
        <authorList>
            <person name="Haridas S."/>
            <person name="Albert R."/>
            <person name="Binder M."/>
            <person name="Bloem J."/>
            <person name="Labutti K."/>
            <person name="Salamov A."/>
            <person name="Andreopoulos B."/>
            <person name="Baker S."/>
            <person name="Barry K."/>
            <person name="Bills G."/>
            <person name="Bluhm B."/>
            <person name="Cannon C."/>
            <person name="Castanera R."/>
            <person name="Culley D."/>
            <person name="Daum C."/>
            <person name="Ezra D."/>
            <person name="Gonzalez J."/>
            <person name="Henrissat B."/>
            <person name="Kuo A."/>
            <person name="Liang C."/>
            <person name="Lipzen A."/>
            <person name="Lutzoni F."/>
            <person name="Magnuson J."/>
            <person name="Mondo S."/>
            <person name="Nolan M."/>
            <person name="Ohm R."/>
            <person name="Pangilinan J."/>
            <person name="Park H.-J."/>
            <person name="Ramirez L."/>
            <person name="Alfaro M."/>
            <person name="Sun H."/>
            <person name="Tritt A."/>
            <person name="Yoshinaga Y."/>
            <person name="Zwiers L.-H."/>
            <person name="Turgeon B."/>
            <person name="Goodwin S."/>
            <person name="Spatafora J."/>
            <person name="Crous P."/>
            <person name="Grigoriev I."/>
        </authorList>
    </citation>
    <scope>NUCLEOTIDE SEQUENCE</scope>
    <source>
        <strain evidence="3">CBS 109.77</strain>
    </source>
</reference>
<dbReference type="EMBL" id="MU002050">
    <property type="protein sequence ID" value="KAF2790861.1"/>
    <property type="molecule type" value="Genomic_DNA"/>
</dbReference>
<evidence type="ECO:0000256" key="1">
    <source>
        <dbReference type="ARBA" id="ARBA00023002"/>
    </source>
</evidence>
<name>A0A6A6X3P3_9PLEO</name>
<keyword evidence="1" id="KW-0560">Oxidoreductase</keyword>
<dbReference type="SMART" id="SM00829">
    <property type="entry name" value="PKS_ER"/>
    <property type="match status" value="1"/>
</dbReference>
<dbReference type="OrthoDB" id="809632at2759"/>
<feature type="domain" description="Enoyl reductase (ER)" evidence="2">
    <location>
        <begin position="59"/>
        <end position="344"/>
    </location>
</feature>
<dbReference type="Gene3D" id="3.90.180.10">
    <property type="entry name" value="Medium-chain alcohol dehydrogenases, catalytic domain"/>
    <property type="match status" value="1"/>
</dbReference>
<dbReference type="GO" id="GO:0016628">
    <property type="term" value="F:oxidoreductase activity, acting on the CH-CH group of donors, NAD or NADP as acceptor"/>
    <property type="evidence" value="ECO:0007669"/>
    <property type="project" value="InterPro"/>
</dbReference>
<evidence type="ECO:0000313" key="3">
    <source>
        <dbReference type="EMBL" id="KAF2790861.1"/>
    </source>
</evidence>
<keyword evidence="4" id="KW-1185">Reference proteome</keyword>
<dbReference type="InterPro" id="IPR011032">
    <property type="entry name" value="GroES-like_sf"/>
</dbReference>
<dbReference type="InterPro" id="IPR041694">
    <property type="entry name" value="ADH_N_2"/>
</dbReference>
<dbReference type="SUPFAM" id="SSF50129">
    <property type="entry name" value="GroES-like"/>
    <property type="match status" value="1"/>
</dbReference>
<gene>
    <name evidence="3" type="ORF">K505DRAFT_351678</name>
</gene>
<dbReference type="AlphaFoldDB" id="A0A6A6X3P3"/>
<dbReference type="InterPro" id="IPR020843">
    <property type="entry name" value="ER"/>
</dbReference>
<dbReference type="InterPro" id="IPR045010">
    <property type="entry name" value="MDR_fam"/>
</dbReference>
<dbReference type="InterPro" id="IPR013149">
    <property type="entry name" value="ADH-like_C"/>
</dbReference>